<keyword evidence="3" id="KW-1185">Reference proteome</keyword>
<name>A0ABQ4EIJ9_9ACTN</name>
<protein>
    <submittedName>
        <fullName evidence="2">Uncharacterized protein</fullName>
    </submittedName>
</protein>
<evidence type="ECO:0000313" key="3">
    <source>
        <dbReference type="Proteomes" id="UP000621500"/>
    </source>
</evidence>
<accession>A0ABQ4EIJ9</accession>
<reference evidence="2 3" key="1">
    <citation type="submission" date="2021-01" db="EMBL/GenBank/DDBJ databases">
        <title>Whole genome shotgun sequence of Plantactinospora mayteni NBRC 109088.</title>
        <authorList>
            <person name="Komaki H."/>
            <person name="Tamura T."/>
        </authorList>
    </citation>
    <scope>NUCLEOTIDE SEQUENCE [LARGE SCALE GENOMIC DNA]</scope>
    <source>
        <strain evidence="2 3">NBRC 109088</strain>
    </source>
</reference>
<dbReference type="RefSeq" id="WP_344919851.1">
    <property type="nucleotide sequence ID" value="NZ_BAAAZQ010000005.1"/>
</dbReference>
<comment type="caution">
    <text evidence="2">The sequence shown here is derived from an EMBL/GenBank/DDBJ whole genome shotgun (WGS) entry which is preliminary data.</text>
</comment>
<sequence length="123" mass="13093">MSEDEPPLNGPAPSLSRIHMPDGGEDAAVVRCRVHLNVDLRSGEVLSSRRRDRSEPRLITARQQLFPGGGTPELEQIAGRTQAGPWTGVGHLPPINGGCRTTAGAPWAVEAKIRISGDAEDVP</sequence>
<organism evidence="2 3">
    <name type="scientific">Plantactinospora mayteni</name>
    <dbReference type="NCBI Taxonomy" id="566021"/>
    <lineage>
        <taxon>Bacteria</taxon>
        <taxon>Bacillati</taxon>
        <taxon>Actinomycetota</taxon>
        <taxon>Actinomycetes</taxon>
        <taxon>Micromonosporales</taxon>
        <taxon>Micromonosporaceae</taxon>
        <taxon>Plantactinospora</taxon>
    </lineage>
</organism>
<dbReference type="Proteomes" id="UP000621500">
    <property type="component" value="Unassembled WGS sequence"/>
</dbReference>
<gene>
    <name evidence="2" type="ORF">Pma05_11180</name>
</gene>
<proteinExistence type="predicted"/>
<evidence type="ECO:0000256" key="1">
    <source>
        <dbReference type="SAM" id="MobiDB-lite"/>
    </source>
</evidence>
<dbReference type="EMBL" id="BONX01000006">
    <property type="protein sequence ID" value="GIG94545.1"/>
    <property type="molecule type" value="Genomic_DNA"/>
</dbReference>
<evidence type="ECO:0000313" key="2">
    <source>
        <dbReference type="EMBL" id="GIG94545.1"/>
    </source>
</evidence>
<feature type="region of interest" description="Disordered" evidence="1">
    <location>
        <begin position="1"/>
        <end position="22"/>
    </location>
</feature>